<sequence length="129" mass="13525">MEFGLELRTVLFRQSARYVVAVIVVDDAQKRAAFISEPSSPSCSPEWSFPGVCVASGAGGCGVTLSFWRDAPPAGGPRGLIEVPPLCSCSFPLSRAEVGGARSGRELRSFPLLVRAEVGDSVRGGRALG</sequence>
<organism evidence="1 2">
    <name type="scientific">Prorocentrum cordatum</name>
    <dbReference type="NCBI Taxonomy" id="2364126"/>
    <lineage>
        <taxon>Eukaryota</taxon>
        <taxon>Sar</taxon>
        <taxon>Alveolata</taxon>
        <taxon>Dinophyceae</taxon>
        <taxon>Prorocentrales</taxon>
        <taxon>Prorocentraceae</taxon>
        <taxon>Prorocentrum</taxon>
    </lineage>
</organism>
<gene>
    <name evidence="1" type="ORF">PCOR1329_LOCUS24458</name>
</gene>
<name>A0ABN9RZ95_9DINO</name>
<keyword evidence="2" id="KW-1185">Reference proteome</keyword>
<dbReference type="Proteomes" id="UP001189429">
    <property type="component" value="Unassembled WGS sequence"/>
</dbReference>
<evidence type="ECO:0000313" key="1">
    <source>
        <dbReference type="EMBL" id="CAK0823892.1"/>
    </source>
</evidence>
<reference evidence="1" key="1">
    <citation type="submission" date="2023-10" db="EMBL/GenBank/DDBJ databases">
        <authorList>
            <person name="Chen Y."/>
            <person name="Shah S."/>
            <person name="Dougan E. K."/>
            <person name="Thang M."/>
            <person name="Chan C."/>
        </authorList>
    </citation>
    <scope>NUCLEOTIDE SEQUENCE [LARGE SCALE GENOMIC DNA]</scope>
</reference>
<proteinExistence type="predicted"/>
<comment type="caution">
    <text evidence="1">The sequence shown here is derived from an EMBL/GenBank/DDBJ whole genome shotgun (WGS) entry which is preliminary data.</text>
</comment>
<protein>
    <submittedName>
        <fullName evidence="1">Uncharacterized protein</fullName>
    </submittedName>
</protein>
<accession>A0ABN9RZ95</accession>
<dbReference type="EMBL" id="CAUYUJ010008424">
    <property type="protein sequence ID" value="CAK0823892.1"/>
    <property type="molecule type" value="Genomic_DNA"/>
</dbReference>
<evidence type="ECO:0000313" key="2">
    <source>
        <dbReference type="Proteomes" id="UP001189429"/>
    </source>
</evidence>